<accession>A0ABN8BNY8</accession>
<comment type="caution">
    <text evidence="2">The sequence shown here is derived from an EMBL/GenBank/DDBJ whole genome shotgun (WGS) entry which is preliminary data.</text>
</comment>
<dbReference type="EMBL" id="CAKKNT010000007">
    <property type="protein sequence ID" value="CAH0418327.1"/>
    <property type="molecule type" value="Genomic_DNA"/>
</dbReference>
<keyword evidence="3" id="KW-1185">Reference proteome</keyword>
<dbReference type="InterPro" id="IPR003141">
    <property type="entry name" value="Pol/His_phosphatase_N"/>
</dbReference>
<dbReference type="Proteomes" id="UP000789719">
    <property type="component" value="Unassembled WGS sequence"/>
</dbReference>
<dbReference type="PANTHER" id="PTHR42924">
    <property type="entry name" value="EXONUCLEASE"/>
    <property type="match status" value="1"/>
</dbReference>
<dbReference type="NCBIfam" id="NF038032">
    <property type="entry name" value="CehA_McbA_metalo"/>
    <property type="match status" value="1"/>
</dbReference>
<dbReference type="SMART" id="SM00481">
    <property type="entry name" value="POLIIIAc"/>
    <property type="match status" value="1"/>
</dbReference>
<dbReference type="InterPro" id="IPR052018">
    <property type="entry name" value="PHP_domain"/>
</dbReference>
<feature type="domain" description="Polymerase/histidinol phosphatase N-terminal" evidence="1">
    <location>
        <begin position="143"/>
        <end position="203"/>
    </location>
</feature>
<organism evidence="2 3">
    <name type="scientific">Periweissella ghanensis</name>
    <dbReference type="NCBI Taxonomy" id="467997"/>
    <lineage>
        <taxon>Bacteria</taxon>
        <taxon>Bacillati</taxon>
        <taxon>Bacillota</taxon>
        <taxon>Bacilli</taxon>
        <taxon>Lactobacillales</taxon>
        <taxon>Lactobacillaceae</taxon>
        <taxon>Periweissella</taxon>
    </lineage>
</organism>
<evidence type="ECO:0000313" key="3">
    <source>
        <dbReference type="Proteomes" id="UP000789719"/>
    </source>
</evidence>
<evidence type="ECO:0000313" key="2">
    <source>
        <dbReference type="EMBL" id="CAH0418327.1"/>
    </source>
</evidence>
<evidence type="ECO:0000259" key="1">
    <source>
        <dbReference type="SMART" id="SM00481"/>
    </source>
</evidence>
<dbReference type="Gene3D" id="3.20.20.140">
    <property type="entry name" value="Metal-dependent hydrolases"/>
    <property type="match status" value="1"/>
</dbReference>
<dbReference type="PANTHER" id="PTHR42924:SF3">
    <property type="entry name" value="POLYMERASE_HISTIDINOL PHOSPHATASE N-TERMINAL DOMAIN-CONTAINING PROTEIN"/>
    <property type="match status" value="1"/>
</dbReference>
<dbReference type="InterPro" id="IPR016195">
    <property type="entry name" value="Pol/histidinol_Pase-like"/>
</dbReference>
<proteinExistence type="predicted"/>
<gene>
    <name evidence="2" type="ORF">WGH24286_00745</name>
</gene>
<reference evidence="2 3" key="1">
    <citation type="submission" date="2021-11" db="EMBL/GenBank/DDBJ databases">
        <authorList>
            <person name="Depoorter E."/>
        </authorList>
    </citation>
    <scope>NUCLEOTIDE SEQUENCE [LARGE SCALE GENOMIC DNA]</scope>
    <source>
        <strain evidence="2 3">LMG 24286</strain>
    </source>
</reference>
<dbReference type="SUPFAM" id="SSF89550">
    <property type="entry name" value="PHP domain-like"/>
    <property type="match status" value="1"/>
</dbReference>
<protein>
    <recommendedName>
        <fullName evidence="1">Polymerase/histidinol phosphatase N-terminal domain-containing protein</fullName>
    </recommendedName>
</protein>
<sequence length="465" mass="51691">MTMEEIKYQVTAANPFGSYEFDVNEDLAQIELNLTTSIKPWYHLFVIYEGQQVGQILITHKQDARQVLIGKTVATSSATVFPSLSLVGHWEIKFFGSQIETASEELKINRIDHLTTPVIDAESQQDVVRELASQPSKSGWVKGDFHTHTIYSDGMMTRQANIESAKEQGLDFFVATEHNVVTALWPRQDEVAIFGGCELTTPFGHTNFLGLERPLLDATGMPGFVNETALMQVIEANRDNGLMSINHPFLDPWDWTLDVPLAYVTSMELINDPTYSDNDSATVKAFDLWSALWNHGWQITGIGGSDSHLLPDDKYPDANMPSLIGDPATYVMVESLTRDNVLAGIKAKHTKVSRFGEIMLTSVNQADLLPGQQVSAAVRSFTLQLPNTTPAGYVTEWVLDGAVVASTTALTSTYTITPEIDLTEYHWLRADVKDQNGVQQATFTPVFWGERTPTITTYQEVLVHD</sequence>
<name>A0ABN8BNY8_9LACO</name>